<dbReference type="RefSeq" id="WP_085051677.1">
    <property type="nucleotide sequence ID" value="NZ_LNQR01000034.1"/>
</dbReference>
<dbReference type="Gene3D" id="3.90.550.10">
    <property type="entry name" value="Spore Coat Polysaccharide Biosynthesis Protein SpsA, Chain A"/>
    <property type="match status" value="1"/>
</dbReference>
<dbReference type="InterPro" id="IPR050834">
    <property type="entry name" value="Glycosyltransf_2"/>
</dbReference>
<evidence type="ECO:0000259" key="1">
    <source>
        <dbReference type="Pfam" id="PF00535"/>
    </source>
</evidence>
<name>A0ABR5SJ17_9BACT</name>
<reference evidence="2 3" key="1">
    <citation type="submission" date="2015-11" db="EMBL/GenBank/DDBJ databases">
        <authorList>
            <person name="Lin W."/>
        </authorList>
    </citation>
    <scope>NUCLEOTIDE SEQUENCE [LARGE SCALE GENOMIC DNA]</scope>
    <source>
        <strain evidence="2 3">HCH-1</strain>
    </source>
</reference>
<dbReference type="EMBL" id="LNQR01000034">
    <property type="protein sequence ID" value="KWT90944.1"/>
    <property type="molecule type" value="Genomic_DNA"/>
</dbReference>
<gene>
    <name evidence="2" type="ORF">ASN18_1028</name>
</gene>
<evidence type="ECO:0000313" key="2">
    <source>
        <dbReference type="EMBL" id="KWT90944.1"/>
    </source>
</evidence>
<dbReference type="GO" id="GO:0016740">
    <property type="term" value="F:transferase activity"/>
    <property type="evidence" value="ECO:0007669"/>
    <property type="project" value="UniProtKB-KW"/>
</dbReference>
<dbReference type="SUPFAM" id="SSF53448">
    <property type="entry name" value="Nucleotide-diphospho-sugar transferases"/>
    <property type="match status" value="1"/>
</dbReference>
<dbReference type="InterPro" id="IPR029044">
    <property type="entry name" value="Nucleotide-diphossugar_trans"/>
</dbReference>
<keyword evidence="2" id="KW-0808">Transferase</keyword>
<dbReference type="Proteomes" id="UP000060487">
    <property type="component" value="Unassembled WGS sequence"/>
</dbReference>
<dbReference type="Pfam" id="PF00535">
    <property type="entry name" value="Glycos_transf_2"/>
    <property type="match status" value="2"/>
</dbReference>
<organism evidence="2 3">
    <name type="scientific">Candidatus Magnetominusculus xianensis</name>
    <dbReference type="NCBI Taxonomy" id="1748249"/>
    <lineage>
        <taxon>Bacteria</taxon>
        <taxon>Pseudomonadati</taxon>
        <taxon>Nitrospirota</taxon>
        <taxon>Nitrospiria</taxon>
        <taxon>Nitrospirales</taxon>
        <taxon>Nitrospiraceae</taxon>
        <taxon>Candidatus Magnetominusculus</taxon>
    </lineage>
</organism>
<comment type="caution">
    <text evidence="2">The sequence shown here is derived from an EMBL/GenBank/DDBJ whole genome shotgun (WGS) entry which is preliminary data.</text>
</comment>
<protein>
    <submittedName>
        <fullName evidence="2">Glycosyl transferase family 2</fullName>
    </submittedName>
</protein>
<dbReference type="PANTHER" id="PTHR43685:SF2">
    <property type="entry name" value="GLYCOSYLTRANSFERASE 2-LIKE DOMAIN-CONTAINING PROTEIN"/>
    <property type="match status" value="1"/>
</dbReference>
<sequence length="334" mass="37774">MSELDSGGAAALSVCAVVVTYNRKALLCECLSALMKQTRALEAVWLIDNASQDDTPSELLRQGFIDTLPPLNLSEPYEITKNHGASGTTLHYIRMNSNTGGTGGYYEGIKRAYEAGFHWIWTMDDDVEPKLHALETLLSYSTLGECIQPSRVYPDGQVFEDNKYIDLATGRQKVIKDAVFAKYQTFSSKNFVSFEGLLISRNIIKEIGYPDRRFFCWCDDFAYGLMASLYTNIIMVKEGLIIKKLKPGGDKIILGRKSIRLRDKELYYMVRNQFLIFEYLKKIGTFSSLAYLSLFATVIRIAIGTIIYERSPGKLYLLFKGFIDGLLKKYNTST</sequence>
<accession>A0ABR5SJ17</accession>
<feature type="domain" description="Glycosyltransferase 2-like" evidence="1">
    <location>
        <begin position="16"/>
        <end position="59"/>
    </location>
</feature>
<proteinExistence type="predicted"/>
<dbReference type="InterPro" id="IPR001173">
    <property type="entry name" value="Glyco_trans_2-like"/>
</dbReference>
<keyword evidence="3" id="KW-1185">Reference proteome</keyword>
<dbReference type="PANTHER" id="PTHR43685">
    <property type="entry name" value="GLYCOSYLTRANSFERASE"/>
    <property type="match status" value="1"/>
</dbReference>
<feature type="domain" description="Glycosyltransferase 2-like" evidence="1">
    <location>
        <begin position="78"/>
        <end position="192"/>
    </location>
</feature>
<evidence type="ECO:0000313" key="3">
    <source>
        <dbReference type="Proteomes" id="UP000060487"/>
    </source>
</evidence>